<accession>A0A1I7ZVQ0</accession>
<dbReference type="Proteomes" id="UP000095287">
    <property type="component" value="Unplaced"/>
</dbReference>
<keyword evidence="1" id="KW-1133">Transmembrane helix</keyword>
<feature type="transmembrane region" description="Helical" evidence="1">
    <location>
        <begin position="68"/>
        <end position="89"/>
    </location>
</feature>
<evidence type="ECO:0000313" key="2">
    <source>
        <dbReference type="Proteomes" id="UP000095287"/>
    </source>
</evidence>
<keyword evidence="1" id="KW-0812">Transmembrane</keyword>
<reference evidence="3" key="1">
    <citation type="submission" date="2016-11" db="UniProtKB">
        <authorList>
            <consortium name="WormBaseParasite"/>
        </authorList>
    </citation>
    <scope>IDENTIFICATION</scope>
</reference>
<evidence type="ECO:0000256" key="1">
    <source>
        <dbReference type="SAM" id="Phobius"/>
    </source>
</evidence>
<sequence>MSLHDPLSSITLDKSCLFGKLAKGDKKVPTYMQPDMSAAFYYYLVSVPYFVDLVLQTIFLQACAPTEFLNGIIWFLSCFVAFVSVYWTIQRPPHETKLYVYYVYS</sequence>
<proteinExistence type="predicted"/>
<keyword evidence="1" id="KW-0472">Membrane</keyword>
<protein>
    <submittedName>
        <fullName evidence="3">Transmembrane protein</fullName>
    </submittedName>
</protein>
<organism evidence="2 3">
    <name type="scientific">Steinernema glaseri</name>
    <dbReference type="NCBI Taxonomy" id="37863"/>
    <lineage>
        <taxon>Eukaryota</taxon>
        <taxon>Metazoa</taxon>
        <taxon>Ecdysozoa</taxon>
        <taxon>Nematoda</taxon>
        <taxon>Chromadorea</taxon>
        <taxon>Rhabditida</taxon>
        <taxon>Tylenchina</taxon>
        <taxon>Panagrolaimomorpha</taxon>
        <taxon>Strongyloidoidea</taxon>
        <taxon>Steinernematidae</taxon>
        <taxon>Steinernema</taxon>
    </lineage>
</organism>
<dbReference type="AlphaFoldDB" id="A0A1I7ZVQ0"/>
<name>A0A1I7ZVQ0_9BILA</name>
<feature type="transmembrane region" description="Helical" evidence="1">
    <location>
        <begin position="40"/>
        <end position="62"/>
    </location>
</feature>
<keyword evidence="2" id="KW-1185">Reference proteome</keyword>
<dbReference type="WBParaSite" id="L893_g30250.t1">
    <property type="protein sequence ID" value="L893_g30250.t1"/>
    <property type="gene ID" value="L893_g30250"/>
</dbReference>
<evidence type="ECO:0000313" key="3">
    <source>
        <dbReference type="WBParaSite" id="L893_g30250.t1"/>
    </source>
</evidence>